<accession>A0A318IKB2</accession>
<organism evidence="1 2">
    <name type="scientific">Burkholderia pyrrocinia</name>
    <name type="common">Pseudomonas pyrrocinia</name>
    <dbReference type="NCBI Taxonomy" id="60550"/>
    <lineage>
        <taxon>Bacteria</taxon>
        <taxon>Pseudomonadati</taxon>
        <taxon>Pseudomonadota</taxon>
        <taxon>Betaproteobacteria</taxon>
        <taxon>Burkholderiales</taxon>
        <taxon>Burkholderiaceae</taxon>
        <taxon>Burkholderia</taxon>
        <taxon>Burkholderia cepacia complex</taxon>
    </lineage>
</organism>
<dbReference type="EMBL" id="QJJY01000008">
    <property type="protein sequence ID" value="PXX34696.1"/>
    <property type="molecule type" value="Genomic_DNA"/>
</dbReference>
<evidence type="ECO:0000313" key="2">
    <source>
        <dbReference type="Proteomes" id="UP000247755"/>
    </source>
</evidence>
<name>A0A318IKB2_BURPY</name>
<gene>
    <name evidence="1" type="ORF">NA66_10086</name>
</gene>
<reference evidence="1 2" key="1">
    <citation type="submission" date="2018-05" db="EMBL/GenBank/DDBJ databases">
        <title>Comparative genomics of bacterial root endophytes of switchgrass collected from native prairies over two seasons.</title>
        <authorList>
            <person name="Tang Y."/>
        </authorList>
    </citation>
    <scope>NUCLEOTIDE SEQUENCE [LARGE SCALE GENOMIC DNA]</scope>
    <source>
        <strain evidence="1 2">NFIX32</strain>
    </source>
</reference>
<sequence length="203" mass="21848">MGFFVGPDGGESTRCEFEQPLCRGATVLPRNLDFGKRAAHETIDAMRCAVVREIFPPDVAAARCVAPIRSHGRWRDAPIRASAFGNRQRQHRCLQCNRYRPAVSYSHGSRGIAAGFVVCAGVPPGHYRFRIAPRASFVETNAARSAACRHSPRGTGGGAKPLSLPGNGFALRRSASSSFSFCANSATPITPTFAASPYFEFAT</sequence>
<comment type="caution">
    <text evidence="1">The sequence shown here is derived from an EMBL/GenBank/DDBJ whole genome shotgun (WGS) entry which is preliminary data.</text>
</comment>
<protein>
    <submittedName>
        <fullName evidence="1">Uncharacterized protein</fullName>
    </submittedName>
</protein>
<dbReference type="AlphaFoldDB" id="A0A318IKB2"/>
<dbReference type="Proteomes" id="UP000247755">
    <property type="component" value="Unassembled WGS sequence"/>
</dbReference>
<evidence type="ECO:0000313" key="1">
    <source>
        <dbReference type="EMBL" id="PXX34696.1"/>
    </source>
</evidence>
<proteinExistence type="predicted"/>